<dbReference type="OrthoDB" id="19020at2157"/>
<dbReference type="GO" id="GO:0008081">
    <property type="term" value="F:phosphoric diester hydrolase activity"/>
    <property type="evidence" value="ECO:0007669"/>
    <property type="project" value="InterPro"/>
</dbReference>
<dbReference type="AlphaFoldDB" id="U3TCC1"/>
<dbReference type="Gene3D" id="3.20.20.190">
    <property type="entry name" value="Phosphatidylinositol (PI) phosphodiesterase"/>
    <property type="match status" value="1"/>
</dbReference>
<dbReference type="InterPro" id="IPR030395">
    <property type="entry name" value="GP_PDE_dom"/>
</dbReference>
<dbReference type="PANTHER" id="PTHR46211:SF14">
    <property type="entry name" value="GLYCEROPHOSPHODIESTER PHOSPHODIESTERASE"/>
    <property type="match status" value="1"/>
</dbReference>
<evidence type="ECO:0000313" key="2">
    <source>
        <dbReference type="EMBL" id="BAN89670.1"/>
    </source>
</evidence>
<dbReference type="Proteomes" id="UP000016887">
    <property type="component" value="Chromosome"/>
</dbReference>
<dbReference type="GO" id="GO:0006629">
    <property type="term" value="P:lipid metabolic process"/>
    <property type="evidence" value="ECO:0007669"/>
    <property type="project" value="InterPro"/>
</dbReference>
<sequence>MEVIGHRANSRRIALFYSIVGVKAVEVDVSLSRGRPMALHGRPSIRRATPLGRLWGWIDYKLFYRDPLYKPTPLERWLEKLWEMGFEKVVIDVKSAGLEPERLVEEVVRGWPGKAVYTSENHRYLKMLKNQTGAEIYTTYSILPVNVTGPAVEAGADGVAIRFDLAAEKGVVRALREAGLGVIVWTVNTVDQLEKVRGLGVNGVVSDRPDIILKDLRGKE</sequence>
<accession>U3TCC1</accession>
<dbReference type="PANTHER" id="PTHR46211">
    <property type="entry name" value="GLYCEROPHOSPHORYL DIESTER PHOSPHODIESTERASE"/>
    <property type="match status" value="1"/>
</dbReference>
<organism evidence="2 3">
    <name type="scientific">Aeropyrum camini SY1 = JCM 12091</name>
    <dbReference type="NCBI Taxonomy" id="1198449"/>
    <lineage>
        <taxon>Archaea</taxon>
        <taxon>Thermoproteota</taxon>
        <taxon>Thermoprotei</taxon>
        <taxon>Desulfurococcales</taxon>
        <taxon>Desulfurococcaceae</taxon>
        <taxon>Aeropyrum</taxon>
    </lineage>
</organism>
<evidence type="ECO:0000313" key="3">
    <source>
        <dbReference type="Proteomes" id="UP000016887"/>
    </source>
</evidence>
<dbReference type="RefSeq" id="WP_022540950.1">
    <property type="nucleotide sequence ID" value="NC_022521.1"/>
</dbReference>
<protein>
    <submittedName>
        <fullName evidence="2">Glycerophosphoryl diester phosphodiesterase</fullName>
    </submittedName>
</protein>
<dbReference type="SUPFAM" id="SSF51695">
    <property type="entry name" value="PLC-like phosphodiesterases"/>
    <property type="match status" value="1"/>
</dbReference>
<dbReference type="GeneID" id="17111112"/>
<dbReference type="Pfam" id="PF03009">
    <property type="entry name" value="GDPD"/>
    <property type="match status" value="1"/>
</dbReference>
<dbReference type="STRING" id="1198449.ACAM_0201"/>
<gene>
    <name evidence="2" type="ORF">ACAM_0201</name>
</gene>
<proteinExistence type="predicted"/>
<feature type="domain" description="GP-PDE" evidence="1">
    <location>
        <begin position="20"/>
        <end position="210"/>
    </location>
</feature>
<dbReference type="CDD" id="cd08556">
    <property type="entry name" value="GDPD"/>
    <property type="match status" value="1"/>
</dbReference>
<keyword evidence="3" id="KW-1185">Reference proteome</keyword>
<dbReference type="EMBL" id="AP012489">
    <property type="protein sequence ID" value="BAN89670.1"/>
    <property type="molecule type" value="Genomic_DNA"/>
</dbReference>
<dbReference type="eggNOG" id="arCOG00701">
    <property type="taxonomic scope" value="Archaea"/>
</dbReference>
<name>U3TCC1_9CREN</name>
<dbReference type="KEGG" id="acj:ACAM_0201"/>
<evidence type="ECO:0000259" key="1">
    <source>
        <dbReference type="Pfam" id="PF03009"/>
    </source>
</evidence>
<reference evidence="2 3" key="1">
    <citation type="journal article" date="2013" name="Appl. Environ. Microbiol.">
        <title>Variation of the Virus-Related Elements within Syntenic Genomes of the Hyperthermophilic Archaeon Aeropyrum.</title>
        <authorList>
            <person name="Daifuku T."/>
            <person name="Yoshida T."/>
            <person name="Kitamura T."/>
            <person name="Kawaichi S."/>
            <person name="Inoue T."/>
            <person name="Nomura K."/>
            <person name="Yoshida Y."/>
            <person name="Kuno S."/>
            <person name="Sako Y."/>
        </authorList>
    </citation>
    <scope>NUCLEOTIDE SEQUENCE [LARGE SCALE GENOMIC DNA]</scope>
    <source>
        <strain evidence="2 3">SY1</strain>
    </source>
</reference>
<dbReference type="InterPro" id="IPR017946">
    <property type="entry name" value="PLC-like_Pdiesterase_TIM-brl"/>
</dbReference>